<dbReference type="PRINTS" id="PR00080">
    <property type="entry name" value="SDRFAMILY"/>
</dbReference>
<accession>A0ABT3TJV1</accession>
<protein>
    <submittedName>
        <fullName evidence="4">SDR family NAD(P)-dependent oxidoreductase</fullName>
    </submittedName>
</protein>
<evidence type="ECO:0000256" key="1">
    <source>
        <dbReference type="ARBA" id="ARBA00006484"/>
    </source>
</evidence>
<dbReference type="SUPFAM" id="SSF51735">
    <property type="entry name" value="NAD(P)-binding Rossmann-fold domains"/>
    <property type="match status" value="1"/>
</dbReference>
<comment type="caution">
    <text evidence="4">The sequence shown here is derived from an EMBL/GenBank/DDBJ whole genome shotgun (WGS) entry which is preliminary data.</text>
</comment>
<comment type="similarity">
    <text evidence="1 3">Belongs to the short-chain dehydrogenases/reductases (SDR) family.</text>
</comment>
<name>A0ABT3TJV1_9GAMM</name>
<dbReference type="Gene3D" id="3.40.50.720">
    <property type="entry name" value="NAD(P)-binding Rossmann-like Domain"/>
    <property type="match status" value="1"/>
</dbReference>
<dbReference type="RefSeq" id="WP_279246515.1">
    <property type="nucleotide sequence ID" value="NZ_SHNN01000003.1"/>
</dbReference>
<dbReference type="Pfam" id="PF00106">
    <property type="entry name" value="adh_short"/>
    <property type="match status" value="1"/>
</dbReference>
<sequence>MQQSVGFSKKYGAWALVTGSSAGIGKEFARQLAARGLNLALVARRGDLLRDLAAELESTYAIQTRVIPCDLSQTNFLEEISSACVDLEIGLLVNNAGAPSFHGRFLSRSIAEMEQTLHFSIHVQLHLIRHFAAAMAQRRRGGIVQVSSISGNLSMPFMAEYSASKGYQLQLGESLHYELKDYGIDVIVLSPGATHSERINFGMQPEPVVAAALDNLGRLPSVIPGWRNQWSAFKRRHFNSRKQVVQAMGDFQRGRLQPPHDIIE</sequence>
<dbReference type="PANTHER" id="PTHR43899:SF13">
    <property type="entry name" value="RH59310P"/>
    <property type="match status" value="1"/>
</dbReference>
<dbReference type="InterPro" id="IPR002347">
    <property type="entry name" value="SDR_fam"/>
</dbReference>
<keyword evidence="5" id="KW-1185">Reference proteome</keyword>
<keyword evidence="2" id="KW-0560">Oxidoreductase</keyword>
<proteinExistence type="inferred from homology"/>
<evidence type="ECO:0000313" key="5">
    <source>
        <dbReference type="Proteomes" id="UP001143362"/>
    </source>
</evidence>
<reference evidence="4" key="1">
    <citation type="submission" date="2019-02" db="EMBL/GenBank/DDBJ databases">
        <authorList>
            <person name="Li S.-H."/>
        </authorList>
    </citation>
    <scope>NUCLEOTIDE SEQUENCE</scope>
    <source>
        <strain evidence="4">IMCC14734</strain>
    </source>
</reference>
<dbReference type="Proteomes" id="UP001143362">
    <property type="component" value="Unassembled WGS sequence"/>
</dbReference>
<evidence type="ECO:0000313" key="4">
    <source>
        <dbReference type="EMBL" id="MCX2982500.1"/>
    </source>
</evidence>
<dbReference type="PRINTS" id="PR00081">
    <property type="entry name" value="GDHRDH"/>
</dbReference>
<dbReference type="PIRSF" id="PIRSF000126">
    <property type="entry name" value="11-beta-HSD1"/>
    <property type="match status" value="1"/>
</dbReference>
<gene>
    <name evidence="4" type="ORF">EYC98_16685</name>
</gene>
<evidence type="ECO:0000256" key="3">
    <source>
        <dbReference type="RuleBase" id="RU000363"/>
    </source>
</evidence>
<dbReference type="InterPro" id="IPR036291">
    <property type="entry name" value="NAD(P)-bd_dom_sf"/>
</dbReference>
<dbReference type="PANTHER" id="PTHR43899">
    <property type="entry name" value="RH59310P"/>
    <property type="match status" value="1"/>
</dbReference>
<evidence type="ECO:0000256" key="2">
    <source>
        <dbReference type="ARBA" id="ARBA00023002"/>
    </source>
</evidence>
<organism evidence="4 5">
    <name type="scientific">Candidatus Litorirhabdus singularis</name>
    <dbReference type="NCBI Taxonomy" id="2518993"/>
    <lineage>
        <taxon>Bacteria</taxon>
        <taxon>Pseudomonadati</taxon>
        <taxon>Pseudomonadota</taxon>
        <taxon>Gammaproteobacteria</taxon>
        <taxon>Cellvibrionales</taxon>
        <taxon>Halieaceae</taxon>
        <taxon>Candidatus Litorirhabdus</taxon>
    </lineage>
</organism>
<dbReference type="EMBL" id="SHNN01000003">
    <property type="protein sequence ID" value="MCX2982500.1"/>
    <property type="molecule type" value="Genomic_DNA"/>
</dbReference>
<dbReference type="InterPro" id="IPR051019">
    <property type="entry name" value="VLCFA-Steroid_DH"/>
</dbReference>